<organism evidence="7 8">
    <name type="scientific">Amphibalanus amphitrite</name>
    <name type="common">Striped barnacle</name>
    <name type="synonym">Balanus amphitrite</name>
    <dbReference type="NCBI Taxonomy" id="1232801"/>
    <lineage>
        <taxon>Eukaryota</taxon>
        <taxon>Metazoa</taxon>
        <taxon>Ecdysozoa</taxon>
        <taxon>Arthropoda</taxon>
        <taxon>Crustacea</taxon>
        <taxon>Multicrustacea</taxon>
        <taxon>Cirripedia</taxon>
        <taxon>Thoracica</taxon>
        <taxon>Thoracicalcarea</taxon>
        <taxon>Balanomorpha</taxon>
        <taxon>Balanoidea</taxon>
        <taxon>Balanidae</taxon>
        <taxon>Amphibalaninae</taxon>
        <taxon>Amphibalanus</taxon>
    </lineage>
</organism>
<dbReference type="EMBL" id="VIIS01000307">
    <property type="protein sequence ID" value="KAF0310510.1"/>
    <property type="molecule type" value="Genomic_DNA"/>
</dbReference>
<reference evidence="7 8" key="1">
    <citation type="submission" date="2019-07" db="EMBL/GenBank/DDBJ databases">
        <title>Draft genome assembly of a fouling barnacle, Amphibalanus amphitrite (Darwin, 1854): The first reference genome for Thecostraca.</title>
        <authorList>
            <person name="Kim W."/>
        </authorList>
    </citation>
    <scope>NUCLEOTIDE SEQUENCE [LARGE SCALE GENOMIC DNA]</scope>
    <source>
        <strain evidence="7">SNU_AA5</strain>
        <tissue evidence="7">Soma without cirri and trophi</tissue>
    </source>
</reference>
<evidence type="ECO:0000256" key="4">
    <source>
        <dbReference type="ARBA" id="ARBA00023242"/>
    </source>
</evidence>
<dbReference type="GO" id="GO:0002039">
    <property type="term" value="F:p53 binding"/>
    <property type="evidence" value="ECO:0007669"/>
    <property type="project" value="InterPro"/>
</dbReference>
<gene>
    <name evidence="7" type="primary">Ppp1r13b</name>
    <name evidence="7" type="ORF">FJT64_018517</name>
</gene>
<evidence type="ECO:0000256" key="6">
    <source>
        <dbReference type="SAM" id="MobiDB-lite"/>
    </source>
</evidence>
<sequence length="438" mass="48379">MKLPDGVELTLSELREMAGRQQQQIDDHQQQLVAKEQRLKYLKQQESRHQAMNSETERLRRLRERVEAQELKLRKLRALRGQSEQQRVNNNALSVDLENIRALFNEKEKELSLAVARVEEMTRQLEEVRRGRELRQGPQGDTHRELEKLRTGTHGESNGEGYRNKLNEQQHSQLASQTETLGQRRDEMARIDQRIAELQQRLHRKRVHNQQLASQLHAASAAKRQVRQTSAKTLPAPAPLRTKDDMGSEPADFGLNKSDPKYQTLPYNTKFHMKEAGVPDRQEEPEPAAAPPPGPRPAGPRAPPLGGTLSQGGPLPQTILPQPYGQRPPTQPPPARASGLPRPVAPSVSANTSSSARLQGGAAPPLPNNLHADPAEVNGERPLLPPKPASGPPPSKPTASRLNGEAVPEAPPPTGLTGDVSQVSVRGTQAKGPPHPYR</sequence>
<feature type="region of interest" description="Disordered" evidence="6">
    <location>
        <begin position="278"/>
        <end position="438"/>
    </location>
</feature>
<feature type="compositionally biased region" description="Polar residues" evidence="6">
    <location>
        <begin position="348"/>
        <end position="357"/>
    </location>
</feature>
<evidence type="ECO:0000256" key="1">
    <source>
        <dbReference type="ARBA" id="ARBA00004123"/>
    </source>
</evidence>
<dbReference type="InterPro" id="IPR047163">
    <property type="entry name" value="ASPP1/2"/>
</dbReference>
<evidence type="ECO:0000256" key="5">
    <source>
        <dbReference type="SAM" id="Coils"/>
    </source>
</evidence>
<evidence type="ECO:0000256" key="2">
    <source>
        <dbReference type="ARBA" id="ARBA00022737"/>
    </source>
</evidence>
<dbReference type="PANTHER" id="PTHR24131">
    <property type="entry name" value="APOPTOSIS-STIMULATING OF P53 PROTEIN"/>
    <property type="match status" value="1"/>
</dbReference>
<keyword evidence="5" id="KW-0175">Coiled coil</keyword>
<feature type="region of interest" description="Disordered" evidence="6">
    <location>
        <begin position="206"/>
        <end position="264"/>
    </location>
</feature>
<dbReference type="GO" id="GO:0005634">
    <property type="term" value="C:nucleus"/>
    <property type="evidence" value="ECO:0007669"/>
    <property type="project" value="UniProtKB-SubCell"/>
</dbReference>
<feature type="compositionally biased region" description="Low complexity" evidence="6">
    <location>
        <begin position="210"/>
        <end position="222"/>
    </location>
</feature>
<dbReference type="OrthoDB" id="10038642at2759"/>
<dbReference type="GO" id="GO:0042981">
    <property type="term" value="P:regulation of apoptotic process"/>
    <property type="evidence" value="ECO:0007669"/>
    <property type="project" value="InterPro"/>
</dbReference>
<evidence type="ECO:0000313" key="8">
    <source>
        <dbReference type="Proteomes" id="UP000440578"/>
    </source>
</evidence>
<feature type="region of interest" description="Disordered" evidence="6">
    <location>
        <begin position="129"/>
        <end position="163"/>
    </location>
</feature>
<feature type="compositionally biased region" description="Basic and acidic residues" evidence="6">
    <location>
        <begin position="129"/>
        <end position="150"/>
    </location>
</feature>
<feature type="compositionally biased region" description="Pro residues" evidence="6">
    <location>
        <begin position="383"/>
        <end position="396"/>
    </location>
</feature>
<name>A0A6A4X335_AMPAM</name>
<feature type="coiled-coil region" evidence="5">
    <location>
        <begin position="11"/>
        <end position="124"/>
    </location>
</feature>
<dbReference type="AlphaFoldDB" id="A0A6A4X335"/>
<comment type="caution">
    <text evidence="7">The sequence shown here is derived from an EMBL/GenBank/DDBJ whole genome shotgun (WGS) entry which is preliminary data.</text>
</comment>
<comment type="subcellular location">
    <subcellularLocation>
        <location evidence="1">Nucleus</location>
    </subcellularLocation>
</comment>
<evidence type="ECO:0000256" key="3">
    <source>
        <dbReference type="ARBA" id="ARBA00023043"/>
    </source>
</evidence>
<dbReference type="Proteomes" id="UP000440578">
    <property type="component" value="Unassembled WGS sequence"/>
</dbReference>
<proteinExistence type="predicted"/>
<evidence type="ECO:0000313" key="7">
    <source>
        <dbReference type="EMBL" id="KAF0310510.1"/>
    </source>
</evidence>
<accession>A0A6A4X335</accession>
<keyword evidence="8" id="KW-1185">Reference proteome</keyword>
<dbReference type="PANTHER" id="PTHR24131:SF10">
    <property type="entry name" value="ANKYRIN-REPEAT, SH3-DOMAIN, AND PROLINE-RICH-REGION CONTAINING PROTEIN, ISOFORM B"/>
    <property type="match status" value="1"/>
</dbReference>
<protein>
    <submittedName>
        <fullName evidence="7">Apoptosis-stimulating of p53 protein 1</fullName>
    </submittedName>
</protein>
<keyword evidence="4" id="KW-0539">Nucleus</keyword>
<feature type="compositionally biased region" description="Pro residues" evidence="6">
    <location>
        <begin position="288"/>
        <end position="303"/>
    </location>
</feature>
<keyword evidence="3" id="KW-0040">ANK repeat</keyword>
<keyword evidence="2" id="KW-0677">Repeat</keyword>